<dbReference type="Proteomes" id="UP000717515">
    <property type="component" value="Unassembled WGS sequence"/>
</dbReference>
<evidence type="ECO:0000313" key="3">
    <source>
        <dbReference type="Proteomes" id="UP000717515"/>
    </source>
</evidence>
<evidence type="ECO:0000313" key="2">
    <source>
        <dbReference type="EMBL" id="KAG9323159.1"/>
    </source>
</evidence>
<protein>
    <submittedName>
        <fullName evidence="2">Uncharacterized protein</fullName>
    </submittedName>
</protein>
<name>A0A9P8A6A5_MORAP</name>
<dbReference type="EMBL" id="JAIFTL010000113">
    <property type="protein sequence ID" value="KAG9323159.1"/>
    <property type="molecule type" value="Genomic_DNA"/>
</dbReference>
<feature type="region of interest" description="Disordered" evidence="1">
    <location>
        <begin position="62"/>
        <end position="106"/>
    </location>
</feature>
<feature type="region of interest" description="Disordered" evidence="1">
    <location>
        <begin position="276"/>
        <end position="307"/>
    </location>
</feature>
<evidence type="ECO:0000256" key="1">
    <source>
        <dbReference type="SAM" id="MobiDB-lite"/>
    </source>
</evidence>
<comment type="caution">
    <text evidence="2">The sequence shown here is derived from an EMBL/GenBank/DDBJ whole genome shotgun (WGS) entry which is preliminary data.</text>
</comment>
<sequence length="415" mass="44592">MLSVLHPSSSPCLHLPAKQSMPTTPACTLAAAAPTSTCITSTSTSASPRQYKQLVATFTAHAPQPYGTIPRRKRASGRPRSTSTSSFPPPTTSIDASSSSSRNSLELLPTCRSSATTNNTHTSDMSEAFSTTSASSYSRSSLWATLKAHYLDSTYSLPWTTTLGHKKRSSRRSTEFTPLGLLVSRSSSPVVTLDARPLVPASSSAADDALLSLPNLDSLQLQSNDGSVSASYPVSVAAMDKFKVVRSDTIALKTFTYRETPVVEVKRPALPSVPHVSKRITRSSTTTPKSAAVAGASADERSASVAGEKVEAPLPLPRHLACRETRSNSDHLRMMASELRMIRSRKLIAPLKPRGYLPRRKEVFRTVKSSLCVALEVPCAEDDHPLNNLLVGSWSSTESFLSTTSSDYATADEEF</sequence>
<dbReference type="AlphaFoldDB" id="A0A9P8A6A5"/>
<gene>
    <name evidence="2" type="ORF">KVV02_002309</name>
</gene>
<reference evidence="2" key="1">
    <citation type="submission" date="2021-07" db="EMBL/GenBank/DDBJ databases">
        <title>Draft genome of Mortierella alpina, strain LL118, isolated from an aspen leaf litter sample.</title>
        <authorList>
            <person name="Yang S."/>
            <person name="Vinatzer B.A."/>
        </authorList>
    </citation>
    <scope>NUCLEOTIDE SEQUENCE</scope>
    <source>
        <strain evidence="2">LL118</strain>
    </source>
</reference>
<feature type="compositionally biased region" description="Low complexity" evidence="1">
    <location>
        <begin position="78"/>
        <end position="104"/>
    </location>
</feature>
<organism evidence="2 3">
    <name type="scientific">Mortierella alpina</name>
    <name type="common">Oleaginous fungus</name>
    <name type="synonym">Mortierella renispora</name>
    <dbReference type="NCBI Taxonomy" id="64518"/>
    <lineage>
        <taxon>Eukaryota</taxon>
        <taxon>Fungi</taxon>
        <taxon>Fungi incertae sedis</taxon>
        <taxon>Mucoromycota</taxon>
        <taxon>Mortierellomycotina</taxon>
        <taxon>Mortierellomycetes</taxon>
        <taxon>Mortierellales</taxon>
        <taxon>Mortierellaceae</taxon>
        <taxon>Mortierella</taxon>
    </lineage>
</organism>
<accession>A0A9P8A6A5</accession>
<proteinExistence type="predicted"/>